<evidence type="ECO:0000256" key="5">
    <source>
        <dbReference type="ARBA" id="ARBA00020673"/>
    </source>
</evidence>
<dbReference type="PANTHER" id="PTHR47549:SF1">
    <property type="entry name" value="GOLGI APPARATUS MEMBRANE PROTEIN TVP38"/>
    <property type="match status" value="1"/>
</dbReference>
<dbReference type="GO" id="GO:0000022">
    <property type="term" value="P:mitotic spindle elongation"/>
    <property type="evidence" value="ECO:0007669"/>
    <property type="project" value="TreeGrafter"/>
</dbReference>
<dbReference type="GO" id="GO:0016192">
    <property type="term" value="P:vesicle-mediated transport"/>
    <property type="evidence" value="ECO:0007669"/>
    <property type="project" value="TreeGrafter"/>
</dbReference>
<feature type="transmembrane region" description="Helical" evidence="10">
    <location>
        <begin position="76"/>
        <end position="94"/>
    </location>
</feature>
<keyword evidence="13" id="KW-1185">Reference proteome</keyword>
<dbReference type="EMBL" id="CP086716">
    <property type="protein sequence ID" value="WOO81453.1"/>
    <property type="molecule type" value="Genomic_DNA"/>
</dbReference>
<evidence type="ECO:0000256" key="9">
    <source>
        <dbReference type="ARBA" id="ARBA00023136"/>
    </source>
</evidence>
<accession>A0AAF0Y772</accession>
<comment type="similarity">
    <text evidence="3">Belongs to the TVP38/TMEM64 family.</text>
</comment>
<feature type="domain" description="VTT" evidence="11">
    <location>
        <begin position="101"/>
        <end position="225"/>
    </location>
</feature>
<dbReference type="GeneID" id="87808207"/>
<dbReference type="Proteomes" id="UP000827549">
    <property type="component" value="Chromosome 3"/>
</dbReference>
<keyword evidence="9 10" id="KW-0472">Membrane</keyword>
<comment type="function">
    <text evidence="1">Golgi membrane protein involved in vesicular trafficking and spindle migration.</text>
</comment>
<proteinExistence type="inferred from homology"/>
<keyword evidence="8" id="KW-0333">Golgi apparatus</keyword>
<evidence type="ECO:0000256" key="7">
    <source>
        <dbReference type="ARBA" id="ARBA00022989"/>
    </source>
</evidence>
<evidence type="ECO:0000256" key="3">
    <source>
        <dbReference type="ARBA" id="ARBA00008640"/>
    </source>
</evidence>
<feature type="transmembrane region" description="Helical" evidence="10">
    <location>
        <begin position="244"/>
        <end position="266"/>
    </location>
</feature>
<feature type="transmembrane region" description="Helical" evidence="10">
    <location>
        <begin position="36"/>
        <end position="55"/>
    </location>
</feature>
<organism evidence="12 13">
    <name type="scientific">Vanrija pseudolonga</name>
    <dbReference type="NCBI Taxonomy" id="143232"/>
    <lineage>
        <taxon>Eukaryota</taxon>
        <taxon>Fungi</taxon>
        <taxon>Dikarya</taxon>
        <taxon>Basidiomycota</taxon>
        <taxon>Agaricomycotina</taxon>
        <taxon>Tremellomycetes</taxon>
        <taxon>Trichosporonales</taxon>
        <taxon>Trichosporonaceae</taxon>
        <taxon>Vanrija</taxon>
    </lineage>
</organism>
<evidence type="ECO:0000256" key="6">
    <source>
        <dbReference type="ARBA" id="ARBA00022692"/>
    </source>
</evidence>
<feature type="transmembrane region" description="Helical" evidence="10">
    <location>
        <begin position="106"/>
        <end position="130"/>
    </location>
</feature>
<dbReference type="InterPro" id="IPR051076">
    <property type="entry name" value="Golgi_membrane_TVP38/TMEM64"/>
</dbReference>
<sequence length="312" mass="34896">MSNSHRPNMTTFRGTIEAWVHKALKPYRKMSKKSKYTFWGIFAAHIIAVAIIMIITPKRIGHFFNGIAVKLQDMGWKGMLIMSLAVILSSHPPLFGFSGSMTLIGFAWGIWPGFLIASLAALAGAALSFLSVRVGVQLFDLPNAQLFFLDWMRRMGTGRNKQWEAFGHVMREKGWPLVAMIRWCPLPWAIGNGLFASIDGLEFWHFMLANVLYLPRLFIPVFIGSRLNSLTDDGPDNKPDPLRFILNMLSIGGSVLISIATGVWIYRLTLEQIRKLDNGEPGEGELAAEALESTALLGDFSDDEEVEELIPR</sequence>
<name>A0AAF0Y772_9TREE</name>
<evidence type="ECO:0000256" key="2">
    <source>
        <dbReference type="ARBA" id="ARBA00004653"/>
    </source>
</evidence>
<evidence type="ECO:0000256" key="1">
    <source>
        <dbReference type="ARBA" id="ARBA00002978"/>
    </source>
</evidence>
<gene>
    <name evidence="12" type="primary">TVP38_0</name>
    <name evidence="12" type="ORF">LOC62_03G004976</name>
</gene>
<keyword evidence="6 10" id="KW-0812">Transmembrane</keyword>
<evidence type="ECO:0000256" key="8">
    <source>
        <dbReference type="ARBA" id="ARBA00023034"/>
    </source>
</evidence>
<protein>
    <recommendedName>
        <fullName evidence="4">Golgi apparatus membrane protein TVP38</fullName>
    </recommendedName>
    <alternativeName>
        <fullName evidence="5">Golgi apparatus membrane protein tvp38</fullName>
    </alternativeName>
</protein>
<dbReference type="RefSeq" id="XP_062627485.1">
    <property type="nucleotide sequence ID" value="XM_062771501.1"/>
</dbReference>
<dbReference type="AlphaFoldDB" id="A0AAF0Y772"/>
<evidence type="ECO:0000256" key="4">
    <source>
        <dbReference type="ARBA" id="ARBA00013533"/>
    </source>
</evidence>
<evidence type="ECO:0000259" key="11">
    <source>
        <dbReference type="Pfam" id="PF09335"/>
    </source>
</evidence>
<keyword evidence="7 10" id="KW-1133">Transmembrane helix</keyword>
<evidence type="ECO:0000313" key="13">
    <source>
        <dbReference type="Proteomes" id="UP000827549"/>
    </source>
</evidence>
<feature type="transmembrane region" description="Helical" evidence="10">
    <location>
        <begin position="203"/>
        <end position="224"/>
    </location>
</feature>
<evidence type="ECO:0000256" key="10">
    <source>
        <dbReference type="SAM" id="Phobius"/>
    </source>
</evidence>
<comment type="subcellular location">
    <subcellularLocation>
        <location evidence="2">Golgi apparatus membrane</location>
        <topology evidence="2">Multi-pass membrane protein</topology>
    </subcellularLocation>
</comment>
<dbReference type="PANTHER" id="PTHR47549">
    <property type="entry name" value="GOLGI APPARATUS MEMBRANE PROTEIN TVP38-RELATED"/>
    <property type="match status" value="1"/>
</dbReference>
<evidence type="ECO:0000313" key="12">
    <source>
        <dbReference type="EMBL" id="WOO81453.1"/>
    </source>
</evidence>
<dbReference type="GO" id="GO:0000139">
    <property type="term" value="C:Golgi membrane"/>
    <property type="evidence" value="ECO:0007669"/>
    <property type="project" value="UniProtKB-SubCell"/>
</dbReference>
<reference evidence="12" key="1">
    <citation type="submission" date="2023-10" db="EMBL/GenBank/DDBJ databases">
        <authorList>
            <person name="Noh H."/>
        </authorList>
    </citation>
    <scope>NUCLEOTIDE SEQUENCE</scope>
    <source>
        <strain evidence="12">DUCC4014</strain>
    </source>
</reference>
<dbReference type="Pfam" id="PF09335">
    <property type="entry name" value="VTT_dom"/>
    <property type="match status" value="1"/>
</dbReference>
<dbReference type="InterPro" id="IPR032816">
    <property type="entry name" value="VTT_dom"/>
</dbReference>